<feature type="compositionally biased region" description="Basic and acidic residues" evidence="1">
    <location>
        <begin position="197"/>
        <end position="221"/>
    </location>
</feature>
<dbReference type="Proteomes" id="UP000799770">
    <property type="component" value="Unassembled WGS sequence"/>
</dbReference>
<feature type="region of interest" description="Disordered" evidence="1">
    <location>
        <begin position="1"/>
        <end position="27"/>
    </location>
</feature>
<feature type="region of interest" description="Disordered" evidence="1">
    <location>
        <begin position="197"/>
        <end position="395"/>
    </location>
</feature>
<organism evidence="2 3">
    <name type="scientific">Lophiotrema nucula</name>
    <dbReference type="NCBI Taxonomy" id="690887"/>
    <lineage>
        <taxon>Eukaryota</taxon>
        <taxon>Fungi</taxon>
        <taxon>Dikarya</taxon>
        <taxon>Ascomycota</taxon>
        <taxon>Pezizomycotina</taxon>
        <taxon>Dothideomycetes</taxon>
        <taxon>Pleosporomycetidae</taxon>
        <taxon>Pleosporales</taxon>
        <taxon>Lophiotremataceae</taxon>
        <taxon>Lophiotrema</taxon>
    </lineage>
</organism>
<feature type="compositionally biased region" description="Low complexity" evidence="1">
    <location>
        <begin position="225"/>
        <end position="234"/>
    </location>
</feature>
<dbReference type="OrthoDB" id="4204700at2759"/>
<reference evidence="2" key="1">
    <citation type="journal article" date="2020" name="Stud. Mycol.">
        <title>101 Dothideomycetes genomes: a test case for predicting lifestyles and emergence of pathogens.</title>
        <authorList>
            <person name="Haridas S."/>
            <person name="Albert R."/>
            <person name="Binder M."/>
            <person name="Bloem J."/>
            <person name="Labutti K."/>
            <person name="Salamov A."/>
            <person name="Andreopoulos B."/>
            <person name="Baker S."/>
            <person name="Barry K."/>
            <person name="Bills G."/>
            <person name="Bluhm B."/>
            <person name="Cannon C."/>
            <person name="Castanera R."/>
            <person name="Culley D."/>
            <person name="Daum C."/>
            <person name="Ezra D."/>
            <person name="Gonzalez J."/>
            <person name="Henrissat B."/>
            <person name="Kuo A."/>
            <person name="Liang C."/>
            <person name="Lipzen A."/>
            <person name="Lutzoni F."/>
            <person name="Magnuson J."/>
            <person name="Mondo S."/>
            <person name="Nolan M."/>
            <person name="Ohm R."/>
            <person name="Pangilinan J."/>
            <person name="Park H.-J."/>
            <person name="Ramirez L."/>
            <person name="Alfaro M."/>
            <person name="Sun H."/>
            <person name="Tritt A."/>
            <person name="Yoshinaga Y."/>
            <person name="Zwiers L.-H."/>
            <person name="Turgeon B."/>
            <person name="Goodwin S."/>
            <person name="Spatafora J."/>
            <person name="Crous P."/>
            <person name="Grigoriev I."/>
        </authorList>
    </citation>
    <scope>NUCLEOTIDE SEQUENCE</scope>
    <source>
        <strain evidence="2">CBS 627.86</strain>
    </source>
</reference>
<feature type="compositionally biased region" description="Polar residues" evidence="1">
    <location>
        <begin position="18"/>
        <end position="27"/>
    </location>
</feature>
<protein>
    <submittedName>
        <fullName evidence="2">Uncharacterized protein</fullName>
    </submittedName>
</protein>
<dbReference type="EMBL" id="ML977313">
    <property type="protein sequence ID" value="KAF2120776.1"/>
    <property type="molecule type" value="Genomic_DNA"/>
</dbReference>
<evidence type="ECO:0000313" key="3">
    <source>
        <dbReference type="Proteomes" id="UP000799770"/>
    </source>
</evidence>
<accession>A0A6A5ZNJ2</accession>
<name>A0A6A5ZNJ2_9PLEO</name>
<feature type="compositionally biased region" description="Basic and acidic residues" evidence="1">
    <location>
        <begin position="362"/>
        <end position="395"/>
    </location>
</feature>
<dbReference type="AlphaFoldDB" id="A0A6A5ZNJ2"/>
<evidence type="ECO:0000256" key="1">
    <source>
        <dbReference type="SAM" id="MobiDB-lite"/>
    </source>
</evidence>
<proteinExistence type="predicted"/>
<gene>
    <name evidence="2" type="ORF">BDV96DRAFT_485177</name>
</gene>
<evidence type="ECO:0000313" key="2">
    <source>
        <dbReference type="EMBL" id="KAF2120776.1"/>
    </source>
</evidence>
<sequence length="395" mass="44277">MVLQDLGDTPADDLTGNGDPSDSNDTFSYPSRLDTSSFVRPLPLPFLGFSEQAVRRRSEATIKYAERRINRAMTYEEQQVLASHLYKMEETKSYFALLGVGAGGLRAYRTMDTCRYPFYQPKAEDIKPDKFMFVKGPGAYFARHSWRFALYFLVASQVGKLIGQAVAQPLAARATANEPQLAQFGRDLKAGIEGDHRKAREYSNQSEEERQAARERFEREPQSPSPSGAAASTSEMTDDMSPTSGEDPWSSSSSPTWGDLGLSSESQSNAPPPPQGQAAPSRRGQYDSAPRSQEDDMSPTGGMFQDEVQRQPASGESAWERLRRRGAPSPSQRTPRTKLEPPQREQREGSTLGDSFTFAESDADRKRAQQKAQREFDARLEQERQGKDFNEERRW</sequence>
<feature type="compositionally biased region" description="Low complexity" evidence="1">
    <location>
        <begin position="241"/>
        <end position="259"/>
    </location>
</feature>
<feature type="compositionally biased region" description="Basic and acidic residues" evidence="1">
    <location>
        <begin position="337"/>
        <end position="348"/>
    </location>
</feature>
<keyword evidence="3" id="KW-1185">Reference proteome</keyword>